<dbReference type="Pfam" id="PF03725">
    <property type="entry name" value="RNase_PH_C"/>
    <property type="match status" value="1"/>
</dbReference>
<evidence type="ECO:0000313" key="12">
    <source>
        <dbReference type="EMBL" id="RWS30457.1"/>
    </source>
</evidence>
<dbReference type="InterPro" id="IPR001247">
    <property type="entry name" value="ExoRNase_PH_dom1"/>
</dbReference>
<comment type="similarity">
    <text evidence="3">Belongs to the RNase PH family.</text>
</comment>
<dbReference type="InterPro" id="IPR020568">
    <property type="entry name" value="Ribosomal_Su5_D2-typ_SF"/>
</dbReference>
<evidence type="ECO:0000256" key="3">
    <source>
        <dbReference type="ARBA" id="ARBA00006678"/>
    </source>
</evidence>
<dbReference type="PANTHER" id="PTHR11097">
    <property type="entry name" value="EXOSOME COMPLEX EXONUCLEASE RIBOSOMAL RNA PROCESSING PROTEIN"/>
    <property type="match status" value="1"/>
</dbReference>
<feature type="domain" description="Exoribonuclease phosphorolytic" evidence="10">
    <location>
        <begin position="31"/>
        <end position="160"/>
    </location>
</feature>
<dbReference type="GO" id="GO:0071035">
    <property type="term" value="P:nuclear polyadenylation-dependent rRNA catabolic process"/>
    <property type="evidence" value="ECO:0007669"/>
    <property type="project" value="TreeGrafter"/>
</dbReference>
<comment type="caution">
    <text evidence="12">The sequence shown here is derived from an EMBL/GenBank/DDBJ whole genome shotgun (WGS) entry which is preliminary data.</text>
</comment>
<dbReference type="InterPro" id="IPR015847">
    <property type="entry name" value="ExoRNase_PH_dom2"/>
</dbReference>
<evidence type="ECO:0000259" key="10">
    <source>
        <dbReference type="Pfam" id="PF01138"/>
    </source>
</evidence>
<reference evidence="12 13" key="1">
    <citation type="journal article" date="2018" name="Gigascience">
        <title>Genomes of trombidid mites reveal novel predicted allergens and laterally-transferred genes associated with secondary metabolism.</title>
        <authorList>
            <person name="Dong X."/>
            <person name="Chaisiri K."/>
            <person name="Xia D."/>
            <person name="Armstrong S.D."/>
            <person name="Fang Y."/>
            <person name="Donnelly M.J."/>
            <person name="Kadowaki T."/>
            <person name="McGarry J.W."/>
            <person name="Darby A.C."/>
            <person name="Makepeace B.L."/>
        </authorList>
    </citation>
    <scope>NUCLEOTIDE SEQUENCE [LARGE SCALE GENOMIC DNA]</scope>
    <source>
        <strain evidence="12">UoL-UT</strain>
    </source>
</reference>
<dbReference type="InterPro" id="IPR027408">
    <property type="entry name" value="PNPase/RNase_PH_dom_sf"/>
</dbReference>
<evidence type="ECO:0000313" key="13">
    <source>
        <dbReference type="Proteomes" id="UP000288716"/>
    </source>
</evidence>
<keyword evidence="5" id="KW-0698">rRNA processing</keyword>
<evidence type="ECO:0000256" key="9">
    <source>
        <dbReference type="ARBA" id="ARBA00030617"/>
    </source>
</evidence>
<evidence type="ECO:0000256" key="2">
    <source>
        <dbReference type="ARBA" id="ARBA00004604"/>
    </source>
</evidence>
<dbReference type="AlphaFoldDB" id="A0A443SSH3"/>
<dbReference type="SUPFAM" id="SSF55666">
    <property type="entry name" value="Ribonuclease PH domain 2-like"/>
    <property type="match status" value="1"/>
</dbReference>
<keyword evidence="6" id="KW-0271">Exosome</keyword>
<name>A0A443SSH3_9ACAR</name>
<comment type="subcellular location">
    <subcellularLocation>
        <location evidence="1">Cytoplasm</location>
    </subcellularLocation>
    <subcellularLocation>
        <location evidence="2">Nucleus</location>
        <location evidence="2">Nucleolus</location>
    </subcellularLocation>
</comment>
<proteinExistence type="inferred from homology"/>
<dbReference type="Gene3D" id="3.30.230.70">
    <property type="entry name" value="GHMP Kinase, N-terminal domain"/>
    <property type="match status" value="1"/>
</dbReference>
<dbReference type="GO" id="GO:0016075">
    <property type="term" value="P:rRNA catabolic process"/>
    <property type="evidence" value="ECO:0007669"/>
    <property type="project" value="TreeGrafter"/>
</dbReference>
<dbReference type="GO" id="GO:0034475">
    <property type="term" value="P:U4 snRNA 3'-end processing"/>
    <property type="evidence" value="ECO:0007669"/>
    <property type="project" value="TreeGrafter"/>
</dbReference>
<dbReference type="Pfam" id="PF01138">
    <property type="entry name" value="RNase_PH"/>
    <property type="match status" value="1"/>
</dbReference>
<evidence type="ECO:0000256" key="1">
    <source>
        <dbReference type="ARBA" id="ARBA00004496"/>
    </source>
</evidence>
<evidence type="ECO:0000256" key="7">
    <source>
        <dbReference type="ARBA" id="ARBA00022884"/>
    </source>
</evidence>
<dbReference type="GO" id="GO:0034476">
    <property type="term" value="P:U5 snRNA 3'-end processing"/>
    <property type="evidence" value="ECO:0007669"/>
    <property type="project" value="TreeGrafter"/>
</dbReference>
<organism evidence="12 13">
    <name type="scientific">Leptotrombidium deliense</name>
    <dbReference type="NCBI Taxonomy" id="299467"/>
    <lineage>
        <taxon>Eukaryota</taxon>
        <taxon>Metazoa</taxon>
        <taxon>Ecdysozoa</taxon>
        <taxon>Arthropoda</taxon>
        <taxon>Chelicerata</taxon>
        <taxon>Arachnida</taxon>
        <taxon>Acari</taxon>
        <taxon>Acariformes</taxon>
        <taxon>Trombidiformes</taxon>
        <taxon>Prostigmata</taxon>
        <taxon>Anystina</taxon>
        <taxon>Parasitengona</taxon>
        <taxon>Trombiculoidea</taxon>
        <taxon>Trombiculidae</taxon>
        <taxon>Leptotrombidium</taxon>
    </lineage>
</organism>
<feature type="domain" description="Exoribonuclease phosphorolytic" evidence="11">
    <location>
        <begin position="184"/>
        <end position="251"/>
    </location>
</feature>
<dbReference type="EMBL" id="NCKV01000495">
    <property type="protein sequence ID" value="RWS30457.1"/>
    <property type="molecule type" value="Genomic_DNA"/>
</dbReference>
<dbReference type="VEuPathDB" id="VectorBase:LDEU001585"/>
<keyword evidence="13" id="KW-1185">Reference proteome</keyword>
<dbReference type="GO" id="GO:0071038">
    <property type="term" value="P:TRAMP-dependent tRNA surveillance pathway"/>
    <property type="evidence" value="ECO:0007669"/>
    <property type="project" value="TreeGrafter"/>
</dbReference>
<dbReference type="InterPro" id="IPR036345">
    <property type="entry name" value="ExoRNase_PH_dom2_sf"/>
</dbReference>
<dbReference type="GO" id="GO:0000176">
    <property type="term" value="C:nuclear exosome (RNase complex)"/>
    <property type="evidence" value="ECO:0007669"/>
    <property type="project" value="TreeGrafter"/>
</dbReference>
<dbReference type="PANTHER" id="PTHR11097:SF9">
    <property type="entry name" value="EXOSOME COMPLEX COMPONENT RRP43"/>
    <property type="match status" value="1"/>
</dbReference>
<gene>
    <name evidence="12" type="ORF">B4U80_12566</name>
</gene>
<evidence type="ECO:0000259" key="11">
    <source>
        <dbReference type="Pfam" id="PF03725"/>
    </source>
</evidence>
<dbReference type="InterPro" id="IPR050590">
    <property type="entry name" value="Exosome_comp_Rrp42_subfam"/>
</dbReference>
<evidence type="ECO:0000256" key="5">
    <source>
        <dbReference type="ARBA" id="ARBA00022552"/>
    </source>
</evidence>
<protein>
    <recommendedName>
        <fullName evidence="9">Ribosomal RNA-processing protein 43</fullName>
    </recommendedName>
</protein>
<evidence type="ECO:0000256" key="8">
    <source>
        <dbReference type="ARBA" id="ARBA00023242"/>
    </source>
</evidence>
<evidence type="ECO:0000256" key="4">
    <source>
        <dbReference type="ARBA" id="ARBA00022490"/>
    </source>
</evidence>
<dbReference type="GO" id="GO:0035925">
    <property type="term" value="F:mRNA 3'-UTR AU-rich region binding"/>
    <property type="evidence" value="ECO:0007669"/>
    <property type="project" value="TreeGrafter"/>
</dbReference>
<dbReference type="SUPFAM" id="SSF54211">
    <property type="entry name" value="Ribosomal protein S5 domain 2-like"/>
    <property type="match status" value="1"/>
</dbReference>
<sequence>MEEEQSVFDFEDLRNLLSKGERIDGRQLDECRQVLVNRDSIANGTVLVKIGETAVICGLKTITRESEETQDLIEFSVEFDNLSPKKSELRTDLQDSQRVTQLLKAIVSTTNLFDSQLLNASTGNFRWMLSAEIIALNNDGNLFDASLLAFLCALHDIRIPVVEFTEETSKIKYLDEFRQLKLLGIPVSTSFALFGDNHLLIDPNADEELASSGFLSIIFDVMSQKIVSIEKRGGFSLDFNEMNKCIATAKKKAIEMKKLILNEN</sequence>
<dbReference type="GO" id="GO:0000467">
    <property type="term" value="P:exonucleolytic trimming to generate mature 3'-end of 5.8S rRNA from tricistronic rRNA transcript (SSU-rRNA, 5.8S rRNA, LSU-rRNA)"/>
    <property type="evidence" value="ECO:0007669"/>
    <property type="project" value="TreeGrafter"/>
</dbReference>
<keyword evidence="4" id="KW-0963">Cytoplasm</keyword>
<keyword evidence="7" id="KW-0694">RNA-binding</keyword>
<dbReference type="OrthoDB" id="45882at2759"/>
<dbReference type="GO" id="GO:0005730">
    <property type="term" value="C:nucleolus"/>
    <property type="evidence" value="ECO:0007669"/>
    <property type="project" value="UniProtKB-SubCell"/>
</dbReference>
<accession>A0A443SSH3</accession>
<dbReference type="STRING" id="299467.A0A443SSH3"/>
<evidence type="ECO:0000256" key="6">
    <source>
        <dbReference type="ARBA" id="ARBA00022835"/>
    </source>
</evidence>
<dbReference type="GO" id="GO:0000177">
    <property type="term" value="C:cytoplasmic exosome (RNase complex)"/>
    <property type="evidence" value="ECO:0007669"/>
    <property type="project" value="TreeGrafter"/>
</dbReference>
<dbReference type="GO" id="GO:0034473">
    <property type="term" value="P:U1 snRNA 3'-end processing"/>
    <property type="evidence" value="ECO:0007669"/>
    <property type="project" value="TreeGrafter"/>
</dbReference>
<dbReference type="GO" id="GO:0071028">
    <property type="term" value="P:nuclear mRNA surveillance"/>
    <property type="evidence" value="ECO:0007669"/>
    <property type="project" value="TreeGrafter"/>
</dbReference>
<dbReference type="Proteomes" id="UP000288716">
    <property type="component" value="Unassembled WGS sequence"/>
</dbReference>
<keyword evidence="8" id="KW-0539">Nucleus</keyword>